<dbReference type="PANTHER" id="PTHR42720:SF1">
    <property type="entry name" value="GLYCEROL 3-PHOSPHATE OXIDASE"/>
    <property type="match status" value="1"/>
</dbReference>
<proteinExistence type="predicted"/>
<reference evidence="2 3" key="1">
    <citation type="submission" date="2016-04" db="EMBL/GenBank/DDBJ databases">
        <title>Chloroflexus islandicus sp. nov., a thermophilic filamentous anoxygenic phototrophic bacterium from geyser Strokkur (Iceland).</title>
        <authorList>
            <person name="Gaisin V.A."/>
            <person name="Kalashnikov A.M."/>
            <person name="Sukhacheva M.V."/>
            <person name="Grouzdev D.S."/>
            <person name="Ivanov T.M."/>
            <person name="Kuznetsov B."/>
            <person name="Gorlenko V.M."/>
        </authorList>
    </citation>
    <scope>NUCLEOTIDE SEQUENCE [LARGE SCALE GENOMIC DNA]</scope>
    <source>
        <strain evidence="3">isl-2</strain>
    </source>
</reference>
<protein>
    <submittedName>
        <fullName evidence="2">FAD-dependent oxidoreductase</fullName>
    </submittedName>
</protein>
<organism evidence="2 3">
    <name type="scientific">Chloroflexus islandicus</name>
    <dbReference type="NCBI Taxonomy" id="1707952"/>
    <lineage>
        <taxon>Bacteria</taxon>
        <taxon>Bacillati</taxon>
        <taxon>Chloroflexota</taxon>
        <taxon>Chloroflexia</taxon>
        <taxon>Chloroflexales</taxon>
        <taxon>Chloroflexineae</taxon>
        <taxon>Chloroflexaceae</taxon>
        <taxon>Chloroflexus</taxon>
    </lineage>
</organism>
<dbReference type="Proteomes" id="UP000078287">
    <property type="component" value="Unassembled WGS sequence"/>
</dbReference>
<keyword evidence="3" id="KW-1185">Reference proteome</keyword>
<feature type="domain" description="FAD dependent oxidoreductase" evidence="1">
    <location>
        <begin position="31"/>
        <end position="363"/>
    </location>
</feature>
<dbReference type="OrthoDB" id="9805852at2"/>
<dbReference type="Gene3D" id="3.50.50.60">
    <property type="entry name" value="FAD/NAD(P)-binding domain"/>
    <property type="match status" value="1"/>
</dbReference>
<dbReference type="Pfam" id="PF01266">
    <property type="entry name" value="DAO"/>
    <property type="match status" value="1"/>
</dbReference>
<dbReference type="STRING" id="1707952.A6A03_11435"/>
<comment type="caution">
    <text evidence="2">The sequence shown here is derived from an EMBL/GenBank/DDBJ whole genome shotgun (WGS) entry which is preliminary data.</text>
</comment>
<name>A0A178MDQ9_9CHLR</name>
<dbReference type="InterPro" id="IPR036188">
    <property type="entry name" value="FAD/NAD-bd_sf"/>
</dbReference>
<gene>
    <name evidence="2" type="ORF">A6A03_11435</name>
</gene>
<dbReference type="AlphaFoldDB" id="A0A178MDQ9"/>
<dbReference type="InterPro" id="IPR006076">
    <property type="entry name" value="FAD-dep_OxRdtase"/>
</dbReference>
<sequence>MTRSLSSENQPVWHDAPDPLYPPLAETIAVDVCVIGLGGSGLTCIHELLELGVSVAGIDAAAVGGGAAGRNGGFLLAGLAAFYHEAVAAIGRERAAAIYRLTIAEIERMAAAMPGIVRLTGSLRIAASPEEAADCNAQLQAMRADDLPVEPYYGPEGEGLLLPTDGAFQPLHRCRLLAEQARQGGALLFTHTPALAIEGTTVQCPQGRIIARHVIIAVDGGLERLAPELRGIVRSARLQMLATAPDPACSISRPVYTRWGYDYWQQLPDGRIALGGCRDRFAAEEWDAPLQPSAPVQAALEQILRERIGSRAPVERRWAAQVAYRRDSILPIARQIRPNVWAIGAYNGTGNVIGALCGRAAARAAVASDLELIRLLDGAEGG</sequence>
<dbReference type="Gene3D" id="3.30.9.10">
    <property type="entry name" value="D-Amino Acid Oxidase, subunit A, domain 2"/>
    <property type="match status" value="1"/>
</dbReference>
<dbReference type="InterPro" id="IPR052745">
    <property type="entry name" value="G3P_Oxidase/Oxidoreductase"/>
</dbReference>
<dbReference type="EMBL" id="LWQS01000041">
    <property type="protein sequence ID" value="OAN46912.1"/>
    <property type="molecule type" value="Genomic_DNA"/>
</dbReference>
<dbReference type="SUPFAM" id="SSF51905">
    <property type="entry name" value="FAD/NAD(P)-binding domain"/>
    <property type="match status" value="1"/>
</dbReference>
<dbReference type="PANTHER" id="PTHR42720">
    <property type="entry name" value="GLYCEROL-3-PHOSPHATE DEHYDROGENASE"/>
    <property type="match status" value="1"/>
</dbReference>
<evidence type="ECO:0000313" key="2">
    <source>
        <dbReference type="EMBL" id="OAN46912.1"/>
    </source>
</evidence>
<accession>A0A178MDQ9</accession>
<evidence type="ECO:0000313" key="3">
    <source>
        <dbReference type="Proteomes" id="UP000078287"/>
    </source>
</evidence>
<evidence type="ECO:0000259" key="1">
    <source>
        <dbReference type="Pfam" id="PF01266"/>
    </source>
</evidence>
<dbReference type="RefSeq" id="WP_066785198.1">
    <property type="nucleotide sequence ID" value="NZ_LWQS01000041.1"/>
</dbReference>